<reference evidence="2 3" key="1">
    <citation type="submission" date="2023-02" db="EMBL/GenBank/DDBJ databases">
        <title>LHISI_Scaffold_Assembly.</title>
        <authorList>
            <person name="Stuart O.P."/>
            <person name="Cleave R."/>
            <person name="Magrath M.J.L."/>
            <person name="Mikheyev A.S."/>
        </authorList>
    </citation>
    <scope>NUCLEOTIDE SEQUENCE [LARGE SCALE GENOMIC DNA]</scope>
    <source>
        <strain evidence="2">Daus_M_001</strain>
        <tissue evidence="2">Leg muscle</tissue>
    </source>
</reference>
<accession>A0ABQ9G4U2</accession>
<evidence type="ECO:0000313" key="2">
    <source>
        <dbReference type="EMBL" id="KAJ8867489.1"/>
    </source>
</evidence>
<evidence type="ECO:0000313" key="3">
    <source>
        <dbReference type="Proteomes" id="UP001159363"/>
    </source>
</evidence>
<name>A0ABQ9G4U2_9NEOP</name>
<sequence length="396" mass="43488">MYHSHDDPIIPLVNIGFEPSAFRLAARHLIHYTTLNLLPSVQISPATFRIPCSAPVLPHCFVLSLSLSLSHSARLGKRKCSGGLKPLRVPELVRFCAAGIVTSRVTRRVIVCRHTTASRNALVMIARRRHIGNTFHTTSANLLDFFIPQKWPVSVANSAATEPSKQDVVADDLQTPLLRGLFSAEENLATSRKKYSIDNHENINSDAIITIVERRRLIQKCDQWRLLTQTSQTVENTTQGLQKQDSAESHGIAGSGKHSGVGAGVAEWLACSPSPNAYRVHSPAGSPDFGKWKSCRTMPLVGGFSRGSPVSPSTSFRRRSIFTSITLIGSRDLAVKSRPNLFTVKVNISVGEIVFIFFFIHLAVRGHARWNSPAVVFADRLAGSKSAVAWWVEEGV</sequence>
<organism evidence="2 3">
    <name type="scientific">Dryococelus australis</name>
    <dbReference type="NCBI Taxonomy" id="614101"/>
    <lineage>
        <taxon>Eukaryota</taxon>
        <taxon>Metazoa</taxon>
        <taxon>Ecdysozoa</taxon>
        <taxon>Arthropoda</taxon>
        <taxon>Hexapoda</taxon>
        <taxon>Insecta</taxon>
        <taxon>Pterygota</taxon>
        <taxon>Neoptera</taxon>
        <taxon>Polyneoptera</taxon>
        <taxon>Phasmatodea</taxon>
        <taxon>Verophasmatodea</taxon>
        <taxon>Anareolatae</taxon>
        <taxon>Phasmatidae</taxon>
        <taxon>Eurycanthinae</taxon>
        <taxon>Dryococelus</taxon>
    </lineage>
</organism>
<keyword evidence="3" id="KW-1185">Reference proteome</keyword>
<comment type="caution">
    <text evidence="2">The sequence shown here is derived from an EMBL/GenBank/DDBJ whole genome shotgun (WGS) entry which is preliminary data.</text>
</comment>
<dbReference type="Proteomes" id="UP001159363">
    <property type="component" value="Chromosome 14"/>
</dbReference>
<proteinExistence type="predicted"/>
<feature type="compositionally biased region" description="Polar residues" evidence="1">
    <location>
        <begin position="235"/>
        <end position="244"/>
    </location>
</feature>
<feature type="region of interest" description="Disordered" evidence="1">
    <location>
        <begin position="235"/>
        <end position="258"/>
    </location>
</feature>
<protein>
    <submittedName>
        <fullName evidence="2">Uncharacterized protein</fullName>
    </submittedName>
</protein>
<dbReference type="EMBL" id="JARBHB010000015">
    <property type="protein sequence ID" value="KAJ8867489.1"/>
    <property type="molecule type" value="Genomic_DNA"/>
</dbReference>
<gene>
    <name evidence="2" type="ORF">PR048_031291</name>
</gene>
<evidence type="ECO:0000256" key="1">
    <source>
        <dbReference type="SAM" id="MobiDB-lite"/>
    </source>
</evidence>